<proteinExistence type="predicted"/>
<dbReference type="AlphaFoldDB" id="A0A8S0XSI1"/>
<evidence type="ECO:0000313" key="7">
    <source>
        <dbReference type="EMBL" id="CAA7270363.1"/>
    </source>
</evidence>
<feature type="compositionally biased region" description="Acidic residues" evidence="6">
    <location>
        <begin position="447"/>
        <end position="460"/>
    </location>
</feature>
<evidence type="ECO:0000256" key="4">
    <source>
        <dbReference type="ARBA" id="ARBA00022833"/>
    </source>
</evidence>
<evidence type="ECO:0000256" key="6">
    <source>
        <dbReference type="SAM" id="MobiDB-lite"/>
    </source>
</evidence>
<reference evidence="7 8" key="1">
    <citation type="submission" date="2020-01" db="EMBL/GenBank/DDBJ databases">
        <authorList>
            <person name="Gupta K D."/>
        </authorList>
    </citation>
    <scope>NUCLEOTIDE SEQUENCE [LARGE SCALE GENOMIC DNA]</scope>
</reference>
<comment type="caution">
    <text evidence="7">The sequence shown here is derived from an EMBL/GenBank/DDBJ whole genome shotgun (WGS) entry which is preliminary data.</text>
</comment>
<dbReference type="InterPro" id="IPR012337">
    <property type="entry name" value="RNaseH-like_sf"/>
</dbReference>
<protein>
    <recommendedName>
        <fullName evidence="9">HAT C-terminal dimerisation domain-containing protein</fullName>
    </recommendedName>
</protein>
<evidence type="ECO:0000256" key="2">
    <source>
        <dbReference type="ARBA" id="ARBA00022723"/>
    </source>
</evidence>
<dbReference type="SUPFAM" id="SSF53098">
    <property type="entry name" value="Ribonuclease H-like"/>
    <property type="match status" value="1"/>
</dbReference>
<keyword evidence="4" id="KW-0862">Zinc</keyword>
<organism evidence="7 8">
    <name type="scientific">Cyclocybe aegerita</name>
    <name type="common">Black poplar mushroom</name>
    <name type="synonym">Agrocybe aegerita</name>
    <dbReference type="NCBI Taxonomy" id="1973307"/>
    <lineage>
        <taxon>Eukaryota</taxon>
        <taxon>Fungi</taxon>
        <taxon>Dikarya</taxon>
        <taxon>Basidiomycota</taxon>
        <taxon>Agaricomycotina</taxon>
        <taxon>Agaricomycetes</taxon>
        <taxon>Agaricomycetidae</taxon>
        <taxon>Agaricales</taxon>
        <taxon>Agaricineae</taxon>
        <taxon>Bolbitiaceae</taxon>
        <taxon>Cyclocybe</taxon>
    </lineage>
</organism>
<accession>A0A8S0XSI1</accession>
<keyword evidence="8" id="KW-1185">Reference proteome</keyword>
<dbReference type="EMBL" id="CACVBS010000090">
    <property type="protein sequence ID" value="CAA7270363.1"/>
    <property type="molecule type" value="Genomic_DNA"/>
</dbReference>
<keyword evidence="5" id="KW-0539">Nucleus</keyword>
<dbReference type="InterPro" id="IPR052035">
    <property type="entry name" value="ZnF_BED_domain_contain"/>
</dbReference>
<comment type="subcellular location">
    <subcellularLocation>
        <location evidence="1">Nucleus</location>
    </subcellularLocation>
</comment>
<evidence type="ECO:0008006" key="9">
    <source>
        <dbReference type="Google" id="ProtNLM"/>
    </source>
</evidence>
<dbReference type="GO" id="GO:0005634">
    <property type="term" value="C:nucleus"/>
    <property type="evidence" value="ECO:0007669"/>
    <property type="project" value="UniProtKB-SubCell"/>
</dbReference>
<dbReference type="PANTHER" id="PTHR46481:SF10">
    <property type="entry name" value="ZINC FINGER BED DOMAIN-CONTAINING PROTEIN 39"/>
    <property type="match status" value="1"/>
</dbReference>
<feature type="compositionally biased region" description="Low complexity" evidence="6">
    <location>
        <begin position="415"/>
        <end position="434"/>
    </location>
</feature>
<evidence type="ECO:0000256" key="1">
    <source>
        <dbReference type="ARBA" id="ARBA00004123"/>
    </source>
</evidence>
<gene>
    <name evidence="7" type="ORF">AAE3_LOCUS12724</name>
</gene>
<evidence type="ECO:0000313" key="8">
    <source>
        <dbReference type="Proteomes" id="UP000467700"/>
    </source>
</evidence>
<name>A0A8S0XSI1_CYCAE</name>
<dbReference type="Proteomes" id="UP000467700">
    <property type="component" value="Unassembled WGS sequence"/>
</dbReference>
<dbReference type="GO" id="GO:0008270">
    <property type="term" value="F:zinc ion binding"/>
    <property type="evidence" value="ECO:0007669"/>
    <property type="project" value="UniProtKB-KW"/>
</dbReference>
<keyword evidence="2" id="KW-0479">Metal-binding</keyword>
<dbReference type="OrthoDB" id="2790258at2759"/>
<keyword evidence="3" id="KW-0863">Zinc-finger</keyword>
<dbReference type="PANTHER" id="PTHR46481">
    <property type="entry name" value="ZINC FINGER BED DOMAIN-CONTAINING PROTEIN 4"/>
    <property type="match status" value="1"/>
</dbReference>
<evidence type="ECO:0000256" key="3">
    <source>
        <dbReference type="ARBA" id="ARBA00022771"/>
    </source>
</evidence>
<sequence>MCFPHVINICVTHVTESFTDLALASDEAEFAAALPPADPHQQTFDKACAWDPIALCRGAVCAICASGKRRKMFQDIIRNSNEKEWFKAANDPNKIIKLENLELLHDVRHQWDSLYKMIRRFREMRQACNYFLLLPPNRELTKFCMTDLQTLMCSERTPILVNAIPAFEMFMTAWERLGEKFPHLEPYAKVGIEWVVKYYNKMDLTKAYMIAMVLNPSIRLSWIRKNWDEEFIDEANQTIKDLMVEYCAHANPEMPARRSPVTMRQGFGLDELAERYGLDDLMDFTDNNARHNQSIDKEFTAYFTALLSEKGTDILKFWEIHESSFLTLFAIVLDYLPIQASAVPFDEGFQVLEDGGLAQVAVVEDADADVKVIGVGKGDVEEEEEEVQAQEATAAIKFIFKKKVDATNTSLDDVQQATSISPSSTPASQPEATPTAPPTNNKSPEVIELDESKEEEESSEAELSKSIVCTDALELKPVNE</sequence>
<feature type="region of interest" description="Disordered" evidence="6">
    <location>
        <begin position="413"/>
        <end position="466"/>
    </location>
</feature>
<evidence type="ECO:0000256" key="5">
    <source>
        <dbReference type="ARBA" id="ARBA00023242"/>
    </source>
</evidence>